<dbReference type="Proteomes" id="UP000636110">
    <property type="component" value="Unassembled WGS sequence"/>
</dbReference>
<dbReference type="Pfam" id="PF04397">
    <property type="entry name" value="LytTR"/>
    <property type="match status" value="1"/>
</dbReference>
<dbReference type="RefSeq" id="WP_182961110.1">
    <property type="nucleotide sequence ID" value="NZ_WNXC01000009.1"/>
</dbReference>
<evidence type="ECO:0000259" key="3">
    <source>
        <dbReference type="PROSITE" id="PS50930"/>
    </source>
</evidence>
<comment type="caution">
    <text evidence="4">The sequence shown here is derived from an EMBL/GenBank/DDBJ whole genome shotgun (WGS) entry which is preliminary data.</text>
</comment>
<dbReference type="PANTHER" id="PTHR37299:SF1">
    <property type="entry name" value="STAGE 0 SPORULATION PROTEIN A HOMOLOG"/>
    <property type="match status" value="1"/>
</dbReference>
<keyword evidence="5" id="KW-1185">Reference proteome</keyword>
<evidence type="ECO:0000313" key="4">
    <source>
        <dbReference type="EMBL" id="MBB2151352.1"/>
    </source>
</evidence>
<dbReference type="Pfam" id="PF00072">
    <property type="entry name" value="Response_reg"/>
    <property type="match status" value="1"/>
</dbReference>
<gene>
    <name evidence="4" type="ORF">GM920_20800</name>
</gene>
<protein>
    <submittedName>
        <fullName evidence="4">Response regulator</fullName>
    </submittedName>
</protein>
<reference evidence="4 5" key="1">
    <citation type="submission" date="2019-11" db="EMBL/GenBank/DDBJ databases">
        <title>Description of Pedobacter sp. LMG 31462T.</title>
        <authorList>
            <person name="Carlier A."/>
            <person name="Qi S."/>
            <person name="Vandamme P."/>
        </authorList>
    </citation>
    <scope>NUCLEOTIDE SEQUENCE [LARGE SCALE GENOMIC DNA]</scope>
    <source>
        <strain evidence="4 5">LMG 31462</strain>
    </source>
</reference>
<evidence type="ECO:0000259" key="2">
    <source>
        <dbReference type="PROSITE" id="PS50110"/>
    </source>
</evidence>
<dbReference type="InterPro" id="IPR001789">
    <property type="entry name" value="Sig_transdc_resp-reg_receiver"/>
</dbReference>
<sequence length="235" mass="26904">MKLINCIIVDDEPQARKMMETFVSQISGWKILRVCSNAIEAFEALQTFSVDVIFLDIKMPILTGIDFLKSLKNPPLVIFTTAYNKYAMDGYELNVVDYLLKPISMHRLLQAAEKVAERIDNRNVQNLTEQRPELSYMFVKHENKLIKINFTDILYIEGMQNFVNIHLAGKSYLITQTMKSLEDLLPSSSFTRVQKSYIVSMEAITAVFGNTIEIGAIQIPIGSNYKVDFMTRIDK</sequence>
<evidence type="ECO:0000313" key="5">
    <source>
        <dbReference type="Proteomes" id="UP000636110"/>
    </source>
</evidence>
<dbReference type="SUPFAM" id="SSF52172">
    <property type="entry name" value="CheY-like"/>
    <property type="match status" value="1"/>
</dbReference>
<dbReference type="InterPro" id="IPR046947">
    <property type="entry name" value="LytR-like"/>
</dbReference>
<dbReference type="Gene3D" id="3.40.50.2300">
    <property type="match status" value="1"/>
</dbReference>
<dbReference type="EMBL" id="WNXC01000009">
    <property type="protein sequence ID" value="MBB2151352.1"/>
    <property type="molecule type" value="Genomic_DNA"/>
</dbReference>
<feature type="domain" description="Response regulatory" evidence="2">
    <location>
        <begin position="5"/>
        <end position="116"/>
    </location>
</feature>
<dbReference type="InterPro" id="IPR011006">
    <property type="entry name" value="CheY-like_superfamily"/>
</dbReference>
<evidence type="ECO:0000256" key="1">
    <source>
        <dbReference type="PROSITE-ProRule" id="PRU00169"/>
    </source>
</evidence>
<dbReference type="SMART" id="SM00448">
    <property type="entry name" value="REC"/>
    <property type="match status" value="1"/>
</dbReference>
<dbReference type="PANTHER" id="PTHR37299">
    <property type="entry name" value="TRANSCRIPTIONAL REGULATOR-RELATED"/>
    <property type="match status" value="1"/>
</dbReference>
<dbReference type="Gene3D" id="2.40.50.1020">
    <property type="entry name" value="LytTr DNA-binding domain"/>
    <property type="match status" value="1"/>
</dbReference>
<proteinExistence type="predicted"/>
<organism evidence="4 5">
    <name type="scientific">Pedobacter gandavensis</name>
    <dbReference type="NCBI Taxonomy" id="2679963"/>
    <lineage>
        <taxon>Bacteria</taxon>
        <taxon>Pseudomonadati</taxon>
        <taxon>Bacteroidota</taxon>
        <taxon>Sphingobacteriia</taxon>
        <taxon>Sphingobacteriales</taxon>
        <taxon>Sphingobacteriaceae</taxon>
        <taxon>Pedobacter</taxon>
    </lineage>
</organism>
<feature type="domain" description="HTH LytTR-type" evidence="3">
    <location>
        <begin position="137"/>
        <end position="199"/>
    </location>
</feature>
<dbReference type="PROSITE" id="PS50110">
    <property type="entry name" value="RESPONSE_REGULATORY"/>
    <property type="match status" value="1"/>
</dbReference>
<name>A0ABR6F1D8_9SPHI</name>
<dbReference type="InterPro" id="IPR007492">
    <property type="entry name" value="LytTR_DNA-bd_dom"/>
</dbReference>
<accession>A0ABR6F1D8</accession>
<keyword evidence="1" id="KW-0597">Phosphoprotein</keyword>
<dbReference type="PROSITE" id="PS50930">
    <property type="entry name" value="HTH_LYTTR"/>
    <property type="match status" value="1"/>
</dbReference>
<feature type="modified residue" description="4-aspartylphosphate" evidence="1">
    <location>
        <position position="56"/>
    </location>
</feature>
<dbReference type="SMART" id="SM00850">
    <property type="entry name" value="LytTR"/>
    <property type="match status" value="1"/>
</dbReference>